<evidence type="ECO:0000313" key="2">
    <source>
        <dbReference type="Proteomes" id="UP000480222"/>
    </source>
</evidence>
<name>A0A811G3W3_CORDP</name>
<gene>
    <name evidence="1" type="ORF">CIP107547_00888</name>
</gene>
<evidence type="ECO:0000313" key="1">
    <source>
        <dbReference type="EMBL" id="CAB0593761.1"/>
    </source>
</evidence>
<comment type="caution">
    <text evidence="1">The sequence shown here is derived from an EMBL/GenBank/DDBJ whole genome shotgun (WGS) entry which is preliminary data.</text>
</comment>
<dbReference type="RefSeq" id="WP_082260470.1">
    <property type="nucleotide sequence ID" value="NZ_CAJDYK010000005.1"/>
</dbReference>
<dbReference type="Proteomes" id="UP000480222">
    <property type="component" value="Unassembled WGS sequence"/>
</dbReference>
<accession>A0A811G3W3</accession>
<proteinExistence type="predicted"/>
<reference evidence="1 2" key="1">
    <citation type="submission" date="2020-02" db="EMBL/GenBank/DDBJ databases">
        <authorList>
            <person name="Brisse S."/>
        </authorList>
    </citation>
    <scope>NUCLEOTIDE SEQUENCE [LARGE SCALE GENOMIC DNA]</scope>
    <source>
        <strain evidence="1">CIP107547</strain>
    </source>
</reference>
<dbReference type="EMBL" id="CADDAV010000010">
    <property type="protein sequence ID" value="CAB0593761.1"/>
    <property type="molecule type" value="Genomic_DNA"/>
</dbReference>
<sequence length="81" mass="9003">MSTADIIFGCRSGAELESMRLKRTMPRGARLALADFDPTTCPDSIANYLTSNKLVATRRGKTTLTTLGRDLGKYFREHHKA</sequence>
<dbReference type="AlphaFoldDB" id="A0A811G3W3"/>
<protein>
    <submittedName>
        <fullName evidence="1">Uncharacterized protein</fullName>
    </submittedName>
</protein>
<organism evidence="1 2">
    <name type="scientific">Corynebacterium diphtheriae</name>
    <dbReference type="NCBI Taxonomy" id="1717"/>
    <lineage>
        <taxon>Bacteria</taxon>
        <taxon>Bacillati</taxon>
        <taxon>Actinomycetota</taxon>
        <taxon>Actinomycetes</taxon>
        <taxon>Mycobacteriales</taxon>
        <taxon>Corynebacteriaceae</taxon>
        <taxon>Corynebacterium</taxon>
    </lineage>
</organism>